<dbReference type="RefSeq" id="WP_022748733.1">
    <property type="nucleotide sequence ID" value="NZ_FOGW01000010.1"/>
</dbReference>
<dbReference type="EMBL" id="FOGW01000010">
    <property type="protein sequence ID" value="SER78819.1"/>
    <property type="molecule type" value="Genomic_DNA"/>
</dbReference>
<evidence type="ECO:0000256" key="1">
    <source>
        <dbReference type="SAM" id="Phobius"/>
    </source>
</evidence>
<protein>
    <submittedName>
        <fullName evidence="3">Peptidoglycan/xylan/chitin deacetylase, PgdA/CDA1 family</fullName>
    </submittedName>
</protein>
<dbReference type="PANTHER" id="PTHR10587:SF125">
    <property type="entry name" value="POLYSACCHARIDE DEACETYLASE YHEN-RELATED"/>
    <property type="match status" value="1"/>
</dbReference>
<dbReference type="AlphaFoldDB" id="A0A1H9S3V5"/>
<proteinExistence type="predicted"/>
<dbReference type="PROSITE" id="PS51677">
    <property type="entry name" value="NODB"/>
    <property type="match status" value="1"/>
</dbReference>
<dbReference type="CDD" id="cd10944">
    <property type="entry name" value="CE4_SmPgdA_like"/>
    <property type="match status" value="1"/>
</dbReference>
<feature type="domain" description="NodB homology" evidence="2">
    <location>
        <begin position="279"/>
        <end position="468"/>
    </location>
</feature>
<dbReference type="Gene3D" id="3.20.20.370">
    <property type="entry name" value="Glycoside hydrolase/deacetylase"/>
    <property type="match status" value="1"/>
</dbReference>
<name>A0A1H9S3V5_9FIRM</name>
<dbReference type="InterPro" id="IPR050248">
    <property type="entry name" value="Polysacc_deacetylase_ArnD"/>
</dbReference>
<dbReference type="Pfam" id="PF16403">
    <property type="entry name" value="Bact_surface_Ig-like"/>
    <property type="match status" value="3"/>
</dbReference>
<keyword evidence="1" id="KW-0472">Membrane</keyword>
<dbReference type="InterPro" id="IPR002509">
    <property type="entry name" value="NODB_dom"/>
</dbReference>
<gene>
    <name evidence="3" type="ORF">SAMN02910429_01093</name>
</gene>
<dbReference type="InterPro" id="IPR032179">
    <property type="entry name" value="Cry22Aa_Ig-like"/>
</dbReference>
<evidence type="ECO:0000259" key="2">
    <source>
        <dbReference type="PROSITE" id="PS51677"/>
    </source>
</evidence>
<evidence type="ECO:0000313" key="4">
    <source>
        <dbReference type="Proteomes" id="UP000182471"/>
    </source>
</evidence>
<feature type="transmembrane region" description="Helical" evidence="1">
    <location>
        <begin position="12"/>
        <end position="34"/>
    </location>
</feature>
<dbReference type="GO" id="GO:0005975">
    <property type="term" value="P:carbohydrate metabolic process"/>
    <property type="evidence" value="ECO:0007669"/>
    <property type="project" value="InterPro"/>
</dbReference>
<dbReference type="PANTHER" id="PTHR10587">
    <property type="entry name" value="GLYCOSYL TRANSFERASE-RELATED"/>
    <property type="match status" value="1"/>
</dbReference>
<organism evidence="3 4">
    <name type="scientific">Lachnobacterium bovis</name>
    <dbReference type="NCBI Taxonomy" id="140626"/>
    <lineage>
        <taxon>Bacteria</taxon>
        <taxon>Bacillati</taxon>
        <taxon>Bacillota</taxon>
        <taxon>Clostridia</taxon>
        <taxon>Lachnospirales</taxon>
        <taxon>Lachnospiraceae</taxon>
        <taxon>Lachnobacterium</taxon>
    </lineage>
</organism>
<accession>A0A1H9S3V5</accession>
<dbReference type="Pfam" id="PF01522">
    <property type="entry name" value="Polysacc_deac_1"/>
    <property type="match status" value="1"/>
</dbReference>
<reference evidence="4" key="1">
    <citation type="submission" date="2016-10" db="EMBL/GenBank/DDBJ databases">
        <authorList>
            <person name="Varghese N."/>
            <person name="Submissions S."/>
        </authorList>
    </citation>
    <scope>NUCLEOTIDE SEQUENCE [LARGE SCALE GENOMIC DNA]</scope>
    <source>
        <strain evidence="4">S1b</strain>
    </source>
</reference>
<keyword evidence="1" id="KW-1133">Transmembrane helix</keyword>
<dbReference type="OrthoDB" id="9806342at2"/>
<keyword evidence="1" id="KW-0812">Transmembrane</keyword>
<dbReference type="Gene3D" id="2.60.40.10">
    <property type="entry name" value="Immunoglobulins"/>
    <property type="match status" value="3"/>
</dbReference>
<dbReference type="SUPFAM" id="SSF88713">
    <property type="entry name" value="Glycoside hydrolase/deacetylase"/>
    <property type="match status" value="1"/>
</dbReference>
<dbReference type="Proteomes" id="UP000182471">
    <property type="component" value="Unassembled WGS sequence"/>
</dbReference>
<dbReference type="InterPro" id="IPR013783">
    <property type="entry name" value="Ig-like_fold"/>
</dbReference>
<dbReference type="GO" id="GO:0016810">
    <property type="term" value="F:hydrolase activity, acting on carbon-nitrogen (but not peptide) bonds"/>
    <property type="evidence" value="ECO:0007669"/>
    <property type="project" value="InterPro"/>
</dbReference>
<evidence type="ECO:0000313" key="3">
    <source>
        <dbReference type="EMBL" id="SER78819.1"/>
    </source>
</evidence>
<dbReference type="InterPro" id="IPR011330">
    <property type="entry name" value="Glyco_hydro/deAcase_b/a-brl"/>
</dbReference>
<keyword evidence="4" id="KW-1185">Reference proteome</keyword>
<sequence>MLRAKKDTKKSIMVLLIVIVALALLAGIIIAVLGNNKKLSIELNGKANQVVDYASKYKDPGAKATYASKFLPFGKTDVKVKTTGEVDTSKLGKYEVSYEASYDGKKVTKKRSVEVKDISGPKVKLSKGNVVYVLPGQEYTEDGYSATDNLDGDVTNNVKKTVSKRKITYEVSDKRGNTTTEVRKIVYKDKVAPVITLKGGKKVTAYQNIGWKDEYTAIDNLDGNVTNKVKVTGKVNMKKCGTYTLKYTVSDAHNNKATAKRVVKVEKEGTMPQVVPDSKVCYLTFDDGPGPHTNKLLDILKKYNVKATFFVTNLRKDCQADIAREAKEGHAIGVHSFTHDYKKIYASEAAYWADFDAMEEVIKQETGKTTKLMRFPGGSSNLVSKFNHGVMGRLTQQANDKGYVYFDWNVSSGDAGATKDTNVVRQNIIAGMQTHNKAVVLCHDIKDFTVNAIEGVITWGLQNGYTFLPLDESSFPAHHPVLNK</sequence>